<gene>
    <name evidence="2" type="ORF">EB233_08855</name>
</gene>
<dbReference type="KEGG" id="merd:EB233_08855"/>
<feature type="compositionally biased region" description="Polar residues" evidence="1">
    <location>
        <begin position="31"/>
        <end position="44"/>
    </location>
</feature>
<evidence type="ECO:0000313" key="2">
    <source>
        <dbReference type="EMBL" id="QKC75632.1"/>
    </source>
</evidence>
<evidence type="ECO:0000313" key="3">
    <source>
        <dbReference type="Proteomes" id="UP000503339"/>
    </source>
</evidence>
<reference evidence="2 3" key="1">
    <citation type="submission" date="2018-10" db="EMBL/GenBank/DDBJ databases">
        <authorList>
            <person name="Perry B.J."/>
            <person name="Sullivan J.T."/>
            <person name="Murphy R.J.T."/>
            <person name="Ramsay J.P."/>
            <person name="Ronson C.W."/>
        </authorList>
    </citation>
    <scope>NUCLEOTIDE SEQUENCE [LARGE SCALE GENOMIC DNA]</scope>
    <source>
        <strain evidence="2 3">NZP2014</strain>
    </source>
</reference>
<keyword evidence="3" id="KW-1185">Reference proteome</keyword>
<evidence type="ECO:0008006" key="4">
    <source>
        <dbReference type="Google" id="ProtNLM"/>
    </source>
</evidence>
<organism evidence="2 3">
    <name type="scientific">Mesorhizobium erdmanii</name>
    <dbReference type="NCBI Taxonomy" id="1777866"/>
    <lineage>
        <taxon>Bacteria</taxon>
        <taxon>Pseudomonadati</taxon>
        <taxon>Pseudomonadota</taxon>
        <taxon>Alphaproteobacteria</taxon>
        <taxon>Hyphomicrobiales</taxon>
        <taxon>Phyllobacteriaceae</taxon>
        <taxon>Mesorhizobium</taxon>
    </lineage>
</organism>
<dbReference type="AlphaFoldDB" id="A0A6M7UFJ8"/>
<feature type="region of interest" description="Disordered" evidence="1">
    <location>
        <begin position="1"/>
        <end position="59"/>
    </location>
</feature>
<evidence type="ECO:0000256" key="1">
    <source>
        <dbReference type="SAM" id="MobiDB-lite"/>
    </source>
</evidence>
<sequence>MRRGAWKPPISPLVGEMSGRTEGGAKELSFSKLSTPKSNPQGKISQPNTCPPSSTPPSADCWRCCRPCHWRR</sequence>
<protein>
    <recommendedName>
        <fullName evidence="4">Propionyl-coenzyme A carboxylase alpha polypeptide</fullName>
    </recommendedName>
</protein>
<proteinExistence type="predicted"/>
<name>A0A6M7UFJ8_9HYPH</name>
<dbReference type="EMBL" id="CP033361">
    <property type="protein sequence ID" value="QKC75632.1"/>
    <property type="molecule type" value="Genomic_DNA"/>
</dbReference>
<dbReference type="Proteomes" id="UP000503339">
    <property type="component" value="Chromosome"/>
</dbReference>
<accession>A0A6M7UFJ8</accession>